<dbReference type="InterPro" id="IPR029787">
    <property type="entry name" value="Nucleotide_cyclase"/>
</dbReference>
<dbReference type="EMBL" id="JBHSWE010000001">
    <property type="protein sequence ID" value="MFC6670544.1"/>
    <property type="molecule type" value="Genomic_DNA"/>
</dbReference>
<feature type="domain" description="Orc1-like AAA ATPase" evidence="3">
    <location>
        <begin position="157"/>
        <end position="220"/>
    </location>
</feature>
<dbReference type="RefSeq" id="WP_379909049.1">
    <property type="nucleotide sequence ID" value="NZ_JBHSWE010000001.1"/>
</dbReference>
<name>A0ABW1ZZ93_9GAMM</name>
<evidence type="ECO:0000256" key="2">
    <source>
        <dbReference type="ARBA" id="ARBA00022840"/>
    </source>
</evidence>
<dbReference type="Gene3D" id="3.30.70.1230">
    <property type="entry name" value="Nucleotide cyclase"/>
    <property type="match status" value="1"/>
</dbReference>
<accession>A0ABW1ZZ93</accession>
<dbReference type="Pfam" id="PF13191">
    <property type="entry name" value="AAA_16"/>
    <property type="match status" value="1"/>
</dbReference>
<keyword evidence="2" id="KW-0067">ATP-binding</keyword>
<dbReference type="Proteomes" id="UP001596422">
    <property type="component" value="Unassembled WGS sequence"/>
</dbReference>
<dbReference type="SUPFAM" id="SSF55073">
    <property type="entry name" value="Nucleotide cyclase"/>
    <property type="match status" value="1"/>
</dbReference>
<evidence type="ECO:0000259" key="3">
    <source>
        <dbReference type="Pfam" id="PF13191"/>
    </source>
</evidence>
<dbReference type="PANTHER" id="PTHR16305">
    <property type="entry name" value="TESTICULAR SOLUBLE ADENYLYL CYCLASE"/>
    <property type="match status" value="1"/>
</dbReference>
<dbReference type="PANTHER" id="PTHR16305:SF35">
    <property type="entry name" value="TRANSCRIPTIONAL ACTIVATOR DOMAIN"/>
    <property type="match status" value="1"/>
</dbReference>
<keyword evidence="1" id="KW-0547">Nucleotide-binding</keyword>
<evidence type="ECO:0000256" key="1">
    <source>
        <dbReference type="ARBA" id="ARBA00022741"/>
    </source>
</evidence>
<evidence type="ECO:0000313" key="4">
    <source>
        <dbReference type="EMBL" id="MFC6670544.1"/>
    </source>
</evidence>
<comment type="caution">
    <text evidence="4">The sequence shown here is derived from an EMBL/GenBank/DDBJ whole genome shotgun (WGS) entry which is preliminary data.</text>
</comment>
<reference evidence="5" key="1">
    <citation type="journal article" date="2019" name="Int. J. Syst. Evol. Microbiol.">
        <title>The Global Catalogue of Microorganisms (GCM) 10K type strain sequencing project: providing services to taxonomists for standard genome sequencing and annotation.</title>
        <authorList>
            <consortium name="The Broad Institute Genomics Platform"/>
            <consortium name="The Broad Institute Genome Sequencing Center for Infectious Disease"/>
            <person name="Wu L."/>
            <person name="Ma J."/>
        </authorList>
    </citation>
    <scope>NUCLEOTIDE SEQUENCE [LARGE SCALE GENOMIC DNA]</scope>
    <source>
        <strain evidence="5">NBRC 111756</strain>
    </source>
</reference>
<sequence length="231" mass="25064">MLAVQLHDDALLLPGQESTLASLCNGFGGTMLDSGQGDLRLVLFGLPKVRADDSERALRCALQLLDWAAEQALSLAIGLGQGPLQLQHPQPEQPPRSATGPALQESRRLVVLADGPGLWIGEALYRAYRPHLEARRCVTTGGWQVSGYRPQPAGITPFVGRRLELQQLGLYLQGVHEAGCAHIVYIRGDAGIGKSRLLEQLGKRAEAEGFQHREPRCCPRHSTATTIHCNS</sequence>
<dbReference type="InterPro" id="IPR041664">
    <property type="entry name" value="AAA_16"/>
</dbReference>
<organism evidence="4 5">
    <name type="scientific">Marinobacterium aestuariivivens</name>
    <dbReference type="NCBI Taxonomy" id="1698799"/>
    <lineage>
        <taxon>Bacteria</taxon>
        <taxon>Pseudomonadati</taxon>
        <taxon>Pseudomonadota</taxon>
        <taxon>Gammaproteobacteria</taxon>
        <taxon>Oceanospirillales</taxon>
        <taxon>Oceanospirillaceae</taxon>
        <taxon>Marinobacterium</taxon>
    </lineage>
</organism>
<evidence type="ECO:0000313" key="5">
    <source>
        <dbReference type="Proteomes" id="UP001596422"/>
    </source>
</evidence>
<keyword evidence="5" id="KW-1185">Reference proteome</keyword>
<proteinExistence type="predicted"/>
<protein>
    <submittedName>
        <fullName evidence="4">AAA family ATPase</fullName>
    </submittedName>
</protein>
<gene>
    <name evidence="4" type="ORF">ACFQDL_10930</name>
</gene>